<dbReference type="EMBL" id="LAZR01000466">
    <property type="protein sequence ID" value="KKN67796.1"/>
    <property type="molecule type" value="Genomic_DNA"/>
</dbReference>
<evidence type="ECO:0000313" key="2">
    <source>
        <dbReference type="EMBL" id="KKN67796.1"/>
    </source>
</evidence>
<gene>
    <name evidence="2" type="ORF">LCGC14_0458290</name>
</gene>
<sequence>MTSPIESGAGFTLLKNRIKKTQPASAAPPASTAPVTAPPPLPEISLPERGGFGNLLRPLDWFQQKVQDPFIGAVESAAFKLVPGEQELERRSRELRQQGMNPFVALGQAHREVAEDYPTWLRIGEAIALDPLNLVPGLGFAKLPVSLTRAASLSKGATALTRTIGKTTKIQGLKNPVHAVFNSKVGKIDVIDGQTSELLGQFDTLDEAQAVMARRATEIKTQLDEAAAERIKEVTIADDYARAHPAAIGGDEEIFRVFNDSIAQGGKLRGQIDQLTSAQRAEKLGNFNRLVSKGIDEEAFQNAMGAMRGPVTDRNLMKPLSEILQPTQLNRLFEVLRTTPKLQGYARVDGYKVLRGMVWFGRVPTVREAKLLGQVFGSQIEKTLTGVRGRPGLIEWLNVPRALKSSFDLSASLRQGVLMLPGHPKEWGSAFKSQVNAFKSEGFARMADDAIDAHPLRGLAKQSRLDLTVRGAGQQLAAKEEVWISSLLHDVPGLGKIVRASERAYVTFLNKLRMDTFATLSDDLMKQGKTFQSDPRAFRELAKHINRMTGRGGLGPFEKFGEALTVPFFAPKFFMSRVQLPLGLVSRSPEVRRMVARDMAAFLGTGLTIMTLAHRSGMKIETDPRSSDFGKLLVGPTRWDIWGGLQPLARSLAQIGFEERKSVASGNINKLDRGEAVWRFIRSKFSPSAGFAATQITGQTFFGEEVELTPQDAANLARETLMPLIMDDLWDAIRENGIGGGFAGVPAFFGVGTVSFTTLRELQRKVAEEQGVVYEKMSEMERFQVNQHPDIQAKIAEFQENQEDLDQRERDRAASDIWASAKVDSEEILLPVLESPGAVQRDRIQEYKARRRQIGNALFNDRERDFLRGPQDPIILDDLRERYWSAPLDFDPDLLHPDYMSQQQARAEIIGIASQYGFTEQQVTERKPSTIQDPGVKALIEEYDRDQEVLKRYWNISERVLVKVDSKIAASYRKWKRMDRATAAKFSNFRLEALDRAVTRLRDMMFRGDPEIQQLLIRWGYRGAPLFARQGA</sequence>
<dbReference type="AlphaFoldDB" id="A0A0F9V2T3"/>
<proteinExistence type="predicted"/>
<feature type="compositionally biased region" description="Low complexity" evidence="1">
    <location>
        <begin position="23"/>
        <end position="35"/>
    </location>
</feature>
<name>A0A0F9V2T3_9ZZZZ</name>
<feature type="region of interest" description="Disordered" evidence="1">
    <location>
        <begin position="18"/>
        <end position="46"/>
    </location>
</feature>
<comment type="caution">
    <text evidence="2">The sequence shown here is derived from an EMBL/GenBank/DDBJ whole genome shotgun (WGS) entry which is preliminary data.</text>
</comment>
<organism evidence="2">
    <name type="scientific">marine sediment metagenome</name>
    <dbReference type="NCBI Taxonomy" id="412755"/>
    <lineage>
        <taxon>unclassified sequences</taxon>
        <taxon>metagenomes</taxon>
        <taxon>ecological metagenomes</taxon>
    </lineage>
</organism>
<accession>A0A0F9V2T3</accession>
<protein>
    <recommendedName>
        <fullName evidence="3">Large polyvalent protein associated domain-containing protein</fullName>
    </recommendedName>
</protein>
<evidence type="ECO:0000256" key="1">
    <source>
        <dbReference type="SAM" id="MobiDB-lite"/>
    </source>
</evidence>
<evidence type="ECO:0008006" key="3">
    <source>
        <dbReference type="Google" id="ProtNLM"/>
    </source>
</evidence>
<reference evidence="2" key="1">
    <citation type="journal article" date="2015" name="Nature">
        <title>Complex archaea that bridge the gap between prokaryotes and eukaryotes.</title>
        <authorList>
            <person name="Spang A."/>
            <person name="Saw J.H."/>
            <person name="Jorgensen S.L."/>
            <person name="Zaremba-Niedzwiedzka K."/>
            <person name="Martijn J."/>
            <person name="Lind A.E."/>
            <person name="van Eijk R."/>
            <person name="Schleper C."/>
            <person name="Guy L."/>
            <person name="Ettema T.J."/>
        </authorList>
    </citation>
    <scope>NUCLEOTIDE SEQUENCE</scope>
</reference>